<evidence type="ECO:0000256" key="1">
    <source>
        <dbReference type="SAM" id="MobiDB-lite"/>
    </source>
</evidence>
<sequence length="150" mass="16971">MLNDVHDAASVRQYRSPGTPITTESIIHDLRKLPNPWEGTRRPESVPYRADGAWWVDAWRKALLDAVARALPIPDEFLHPAVAPGDLEAHKASSVHEVKVIHVDLDRHRTLHGCVACGTWISDPESIGDRRGEISFWRARDEYPSWLPTL</sequence>
<dbReference type="Proteomes" id="UP001321486">
    <property type="component" value="Plasmid pNBRC108728a"/>
</dbReference>
<name>A0ABM8GWF7_9MICO</name>
<organism evidence="2 3">
    <name type="scientific">Frondihabitans sucicola</name>
    <dbReference type="NCBI Taxonomy" id="1268041"/>
    <lineage>
        <taxon>Bacteria</taxon>
        <taxon>Bacillati</taxon>
        <taxon>Actinomycetota</taxon>
        <taxon>Actinomycetes</taxon>
        <taxon>Micrococcales</taxon>
        <taxon>Microbacteriaceae</taxon>
        <taxon>Frondihabitans</taxon>
    </lineage>
</organism>
<reference evidence="3" key="1">
    <citation type="journal article" date="2019" name="Int. J. Syst. Evol. Microbiol.">
        <title>The Global Catalogue of Microorganisms (GCM) 10K type strain sequencing project: providing services to taxonomists for standard genome sequencing and annotation.</title>
        <authorList>
            <consortium name="The Broad Institute Genomics Platform"/>
            <consortium name="The Broad Institute Genome Sequencing Center for Infectious Disease"/>
            <person name="Wu L."/>
            <person name="Ma J."/>
        </authorList>
    </citation>
    <scope>NUCLEOTIDE SEQUENCE [LARGE SCALE GENOMIC DNA]</scope>
    <source>
        <strain evidence="3">NBRC 108728</strain>
    </source>
</reference>
<gene>
    <name evidence="2" type="ORF">GCM10025867_50650</name>
</gene>
<geneLocation type="plasmid" evidence="2 3">
    <name>pNBRC108728a</name>
</geneLocation>
<dbReference type="RefSeq" id="WP_286347106.1">
    <property type="nucleotide sequence ID" value="NZ_AP027733.1"/>
</dbReference>
<dbReference type="EMBL" id="AP027733">
    <property type="protein sequence ID" value="BDZ52824.1"/>
    <property type="molecule type" value="Genomic_DNA"/>
</dbReference>
<feature type="region of interest" description="Disordered" evidence="1">
    <location>
        <begin position="1"/>
        <end position="20"/>
    </location>
</feature>
<accession>A0ABM8GWF7</accession>
<protein>
    <submittedName>
        <fullName evidence="2">Uncharacterized protein</fullName>
    </submittedName>
</protein>
<keyword evidence="2" id="KW-0614">Plasmid</keyword>
<evidence type="ECO:0000313" key="3">
    <source>
        <dbReference type="Proteomes" id="UP001321486"/>
    </source>
</evidence>
<keyword evidence="3" id="KW-1185">Reference proteome</keyword>
<proteinExistence type="predicted"/>
<evidence type="ECO:0000313" key="2">
    <source>
        <dbReference type="EMBL" id="BDZ52824.1"/>
    </source>
</evidence>